<dbReference type="InterPro" id="IPR014026">
    <property type="entry name" value="UDP-Glc/GDP-Man_DH_dimer"/>
</dbReference>
<gene>
    <name evidence="6" type="ORF">IR135_02280</name>
</gene>
<dbReference type="InterPro" id="IPR028359">
    <property type="entry name" value="UDP_ManNAc/GlcNAc_DH"/>
</dbReference>
<dbReference type="InterPro" id="IPR001732">
    <property type="entry name" value="UDP-Glc/GDP-Man_DH_N"/>
</dbReference>
<dbReference type="PANTHER" id="PTHR43491">
    <property type="entry name" value="UDP-N-ACETYL-D-MANNOSAMINE DEHYDROGENASE"/>
    <property type="match status" value="1"/>
</dbReference>
<feature type="domain" description="UDP-glucose/GDP-mannose dehydrogenase C-terminal" evidence="5">
    <location>
        <begin position="308"/>
        <end position="401"/>
    </location>
</feature>
<keyword evidence="7" id="KW-1185">Reference proteome</keyword>
<evidence type="ECO:0000313" key="6">
    <source>
        <dbReference type="EMBL" id="MBF0753085.1"/>
    </source>
</evidence>
<dbReference type="NCBIfam" id="TIGR03026">
    <property type="entry name" value="NDP-sugDHase"/>
    <property type="match status" value="1"/>
</dbReference>
<reference evidence="6 7" key="1">
    <citation type="submission" date="2020-10" db="EMBL/GenBank/DDBJ databases">
        <title>Mouse Oral microbiota.</title>
        <authorList>
            <person name="Joseph S."/>
            <person name="Aduse-Opoku J."/>
        </authorList>
    </citation>
    <scope>NUCLEOTIDE SEQUENCE [LARGE SCALE GENOMIC DNA]</scope>
    <source>
        <strain evidence="6 7">19428wE5_W307</strain>
    </source>
</reference>
<dbReference type="PIRSF" id="PIRSF500136">
    <property type="entry name" value="UDP_ManNAc_DH"/>
    <property type="match status" value="1"/>
</dbReference>
<dbReference type="RefSeq" id="WP_135096366.1">
    <property type="nucleotide sequence ID" value="NZ_JADGLW010000002.1"/>
</dbReference>
<evidence type="ECO:0000256" key="4">
    <source>
        <dbReference type="PIRNR" id="PIRNR000124"/>
    </source>
</evidence>
<dbReference type="InterPro" id="IPR008927">
    <property type="entry name" value="6-PGluconate_DH-like_C_sf"/>
</dbReference>
<dbReference type="InterPro" id="IPR036291">
    <property type="entry name" value="NAD(P)-bd_dom_sf"/>
</dbReference>
<dbReference type="SUPFAM" id="SSF51735">
    <property type="entry name" value="NAD(P)-binding Rossmann-fold domains"/>
    <property type="match status" value="1"/>
</dbReference>
<name>A0ABR9XVP2_9STAP</name>
<comment type="similarity">
    <text evidence="1 4">Belongs to the UDP-glucose/GDP-mannose dehydrogenase family.</text>
</comment>
<dbReference type="PANTHER" id="PTHR43491:SF2">
    <property type="entry name" value="UDP-N-ACETYL-D-MANNOSAMINE DEHYDROGENASE"/>
    <property type="match status" value="1"/>
</dbReference>
<sequence>MKLTTIGLGYIGLPTSIMFAKHGVDVLGVDIKQEAVDMLNGGHIHIEEPGLQEALEEVLETGKFRASTTAEEADAYIIAVPTPNNNDEHKSADISIVMSGVKSIVPLLKKGDTVIVESTIAPRTMDDHVAPYLEEQGFKIGEDIFLVHCPERVLPGQIMEELVYNNRIVGGMTPQCVEAGKKVYGTFVQGEMIETNAKTAEMSKLMENTYRDVNIALANELAMICNRLDINVHEVIEMANKHPRVNLHTPGPGVGGHCLAVDPYFIIAEAPEESPLIQLSRSINVSMPEYVVSITKKMLSKLNGNKVTVLGLTYKGDVDDIRESPAFDIYELLRKEEGLEVNTYDPHVKMDFVEKDMKSAVTDSSLVLVLSDHSEFKILTDNDFETMKDKVIFDTKNVVPNNFSEVQYYNYGNIQKF</sequence>
<dbReference type="InterPro" id="IPR036220">
    <property type="entry name" value="UDP-Glc/GDP-Man_DH_C_sf"/>
</dbReference>
<dbReference type="SUPFAM" id="SSF48179">
    <property type="entry name" value="6-phosphogluconate dehydrogenase C-terminal domain-like"/>
    <property type="match status" value="1"/>
</dbReference>
<dbReference type="InterPro" id="IPR014027">
    <property type="entry name" value="UDP-Glc/GDP-Man_DH_C"/>
</dbReference>
<protein>
    <submittedName>
        <fullName evidence="6">Nucleotide sugar dehydrogenase</fullName>
    </submittedName>
</protein>
<evidence type="ECO:0000256" key="3">
    <source>
        <dbReference type="ARBA" id="ARBA00023027"/>
    </source>
</evidence>
<dbReference type="Pfam" id="PF00984">
    <property type="entry name" value="UDPG_MGDP_dh"/>
    <property type="match status" value="1"/>
</dbReference>
<dbReference type="SMART" id="SM00984">
    <property type="entry name" value="UDPG_MGDP_dh_C"/>
    <property type="match status" value="1"/>
</dbReference>
<evidence type="ECO:0000313" key="7">
    <source>
        <dbReference type="Proteomes" id="UP000647980"/>
    </source>
</evidence>
<dbReference type="Proteomes" id="UP000647980">
    <property type="component" value="Unassembled WGS sequence"/>
</dbReference>
<keyword evidence="3" id="KW-0520">NAD</keyword>
<dbReference type="SUPFAM" id="SSF52413">
    <property type="entry name" value="UDP-glucose/GDP-mannose dehydrogenase C-terminal domain"/>
    <property type="match status" value="1"/>
</dbReference>
<dbReference type="Pfam" id="PF03720">
    <property type="entry name" value="UDPG_MGDP_dh_C"/>
    <property type="match status" value="1"/>
</dbReference>
<proteinExistence type="inferred from homology"/>
<evidence type="ECO:0000256" key="2">
    <source>
        <dbReference type="ARBA" id="ARBA00023002"/>
    </source>
</evidence>
<evidence type="ECO:0000259" key="5">
    <source>
        <dbReference type="SMART" id="SM00984"/>
    </source>
</evidence>
<dbReference type="Gene3D" id="3.40.50.720">
    <property type="entry name" value="NAD(P)-binding Rossmann-like Domain"/>
    <property type="match status" value="2"/>
</dbReference>
<comment type="caution">
    <text evidence="6">The sequence shown here is derived from an EMBL/GenBank/DDBJ whole genome shotgun (WGS) entry which is preliminary data.</text>
</comment>
<keyword evidence="2" id="KW-0560">Oxidoreductase</keyword>
<dbReference type="EMBL" id="JADGLW010000002">
    <property type="protein sequence ID" value="MBF0753085.1"/>
    <property type="molecule type" value="Genomic_DNA"/>
</dbReference>
<dbReference type="Pfam" id="PF03721">
    <property type="entry name" value="UDPG_MGDP_dh_N"/>
    <property type="match status" value="1"/>
</dbReference>
<evidence type="ECO:0000256" key="1">
    <source>
        <dbReference type="ARBA" id="ARBA00006601"/>
    </source>
</evidence>
<dbReference type="InterPro" id="IPR017476">
    <property type="entry name" value="UDP-Glc/GDP-Man"/>
</dbReference>
<accession>A0ABR9XVP2</accession>
<organism evidence="6 7">
    <name type="scientific">Jeotgalicoccus nanhaiensis</name>
    <dbReference type="NCBI Taxonomy" id="568603"/>
    <lineage>
        <taxon>Bacteria</taxon>
        <taxon>Bacillati</taxon>
        <taxon>Bacillota</taxon>
        <taxon>Bacilli</taxon>
        <taxon>Bacillales</taxon>
        <taxon>Staphylococcaceae</taxon>
        <taxon>Jeotgalicoccus</taxon>
    </lineage>
</organism>
<dbReference type="PIRSF" id="PIRSF000124">
    <property type="entry name" value="UDPglc_GDPman_dh"/>
    <property type="match status" value="1"/>
</dbReference>